<dbReference type="SUPFAM" id="SSF53098">
    <property type="entry name" value="Ribonuclease H-like"/>
    <property type="match status" value="1"/>
</dbReference>
<dbReference type="Proteomes" id="UP000092498">
    <property type="component" value="Chromosome"/>
</dbReference>
<organism evidence="2 3">
    <name type="scientific">Candidatus Viadribacter manganicus</name>
    <dbReference type="NCBI Taxonomy" id="1759059"/>
    <lineage>
        <taxon>Bacteria</taxon>
        <taxon>Pseudomonadati</taxon>
        <taxon>Pseudomonadota</taxon>
        <taxon>Alphaproteobacteria</taxon>
        <taxon>Hyphomonadales</taxon>
        <taxon>Hyphomonadaceae</taxon>
        <taxon>Candidatus Viadribacter</taxon>
    </lineage>
</organism>
<dbReference type="GO" id="GO:0003676">
    <property type="term" value="F:nucleic acid binding"/>
    <property type="evidence" value="ECO:0007669"/>
    <property type="project" value="InterPro"/>
</dbReference>
<dbReference type="PANTHER" id="PTHR30231:SF37">
    <property type="entry name" value="EXODEOXYRIBONUCLEASE 10"/>
    <property type="match status" value="1"/>
</dbReference>
<dbReference type="FunCoup" id="A0A1B1AHM8">
    <property type="interactions" value="18"/>
</dbReference>
<dbReference type="SMART" id="SM00479">
    <property type="entry name" value="EXOIII"/>
    <property type="match status" value="1"/>
</dbReference>
<dbReference type="Gene3D" id="3.30.420.10">
    <property type="entry name" value="Ribonuclease H-like superfamily/Ribonuclease H"/>
    <property type="match status" value="1"/>
</dbReference>
<dbReference type="GO" id="GO:0008408">
    <property type="term" value="F:3'-5' exonuclease activity"/>
    <property type="evidence" value="ECO:0007669"/>
    <property type="project" value="TreeGrafter"/>
</dbReference>
<dbReference type="PANTHER" id="PTHR30231">
    <property type="entry name" value="DNA POLYMERASE III SUBUNIT EPSILON"/>
    <property type="match status" value="1"/>
</dbReference>
<dbReference type="EMBL" id="CP013244">
    <property type="protein sequence ID" value="ANP46064.1"/>
    <property type="molecule type" value="Genomic_DNA"/>
</dbReference>
<dbReference type="CDD" id="cd06127">
    <property type="entry name" value="DEDDh"/>
    <property type="match status" value="1"/>
</dbReference>
<evidence type="ECO:0000313" key="2">
    <source>
        <dbReference type="EMBL" id="ANP46064.1"/>
    </source>
</evidence>
<dbReference type="STRING" id="1759059.ATE48_09090"/>
<evidence type="ECO:0000259" key="1">
    <source>
        <dbReference type="SMART" id="SM00479"/>
    </source>
</evidence>
<reference evidence="2 3" key="1">
    <citation type="submission" date="2015-11" db="EMBL/GenBank/DDBJ databases">
        <title>Whole-Genome Sequence of Candidatus Oderbacter manganicum from the National Park Lower Oder Valley, Germany.</title>
        <authorList>
            <person name="Braun B."/>
            <person name="Liere K."/>
            <person name="Szewzyk U."/>
        </authorList>
    </citation>
    <scope>NUCLEOTIDE SEQUENCE [LARGE SCALE GENOMIC DNA]</scope>
    <source>
        <strain evidence="2 3">OTSz_A_272</strain>
    </source>
</reference>
<name>A0A1B1AHM8_9PROT</name>
<dbReference type="AlphaFoldDB" id="A0A1B1AHM8"/>
<dbReference type="GO" id="GO:0005829">
    <property type="term" value="C:cytosol"/>
    <property type="evidence" value="ECO:0007669"/>
    <property type="project" value="TreeGrafter"/>
</dbReference>
<proteinExistence type="predicted"/>
<keyword evidence="3" id="KW-1185">Reference proteome</keyword>
<evidence type="ECO:0000313" key="3">
    <source>
        <dbReference type="Proteomes" id="UP000092498"/>
    </source>
</evidence>
<sequence>MRTVFLDTETTGLNPPADGLVEIAIVEDTGRVLLNSLVNPERTIGFASTIHGITDDMVATAPRLLDLLPQVEAIVCGARVVIYNSGFDTRFFPDRLRSAAAIDCAMLRFARARGVRNPRFGDFKWHKLTVAAEHVGYEWEGVAHRALADALATRAVWNWMEARSLDRRAAIA</sequence>
<dbReference type="InParanoid" id="A0A1B1AHM8"/>
<dbReference type="InterPro" id="IPR036397">
    <property type="entry name" value="RNaseH_sf"/>
</dbReference>
<dbReference type="Pfam" id="PF00929">
    <property type="entry name" value="RNase_T"/>
    <property type="match status" value="1"/>
</dbReference>
<dbReference type="InterPro" id="IPR012337">
    <property type="entry name" value="RNaseH-like_sf"/>
</dbReference>
<protein>
    <recommendedName>
        <fullName evidence="1">Exonuclease domain-containing protein</fullName>
    </recommendedName>
</protein>
<dbReference type="RefSeq" id="WP_066770407.1">
    <property type="nucleotide sequence ID" value="NZ_CP013244.1"/>
</dbReference>
<dbReference type="GO" id="GO:0045004">
    <property type="term" value="P:DNA replication proofreading"/>
    <property type="evidence" value="ECO:0007669"/>
    <property type="project" value="TreeGrafter"/>
</dbReference>
<gene>
    <name evidence="2" type="ORF">ATE48_09090</name>
</gene>
<accession>A0A1B1AHM8</accession>
<feature type="domain" description="Exonuclease" evidence="1">
    <location>
        <begin position="2"/>
        <end position="166"/>
    </location>
</feature>
<dbReference type="InterPro" id="IPR013520">
    <property type="entry name" value="Ribonucl_H"/>
</dbReference>
<dbReference type="KEGG" id="cbot:ATE48_09090"/>